<proteinExistence type="predicted"/>
<reference evidence="3 4" key="1">
    <citation type="submission" date="2023-08" db="EMBL/GenBank/DDBJ databases">
        <title>The draft genome sequence of Paracraurococcus sp. LOR1-02.</title>
        <authorList>
            <person name="Kingkaew E."/>
            <person name="Tanasupawat S."/>
        </authorList>
    </citation>
    <scope>NUCLEOTIDE SEQUENCE [LARGE SCALE GENOMIC DNA]</scope>
    <source>
        <strain evidence="3 4">LOR1-02</strain>
    </source>
</reference>
<dbReference type="GO" id="GO:0016787">
    <property type="term" value="F:hydrolase activity"/>
    <property type="evidence" value="ECO:0007669"/>
    <property type="project" value="UniProtKB-KW"/>
</dbReference>
<comment type="caution">
    <text evidence="3">The sequence shown here is derived from an EMBL/GenBank/DDBJ whole genome shotgun (WGS) entry which is preliminary data.</text>
</comment>
<dbReference type="Proteomes" id="UP001243009">
    <property type="component" value="Unassembled WGS sequence"/>
</dbReference>
<evidence type="ECO:0000313" key="3">
    <source>
        <dbReference type="EMBL" id="MDO9708685.1"/>
    </source>
</evidence>
<dbReference type="EMBL" id="JAUTWS010000008">
    <property type="protein sequence ID" value="MDO9708685.1"/>
    <property type="molecule type" value="Genomic_DNA"/>
</dbReference>
<dbReference type="RefSeq" id="WP_305103555.1">
    <property type="nucleotide sequence ID" value="NZ_JAUTWS010000008.1"/>
</dbReference>
<gene>
    <name evidence="3" type="ORF">Q7A36_10055</name>
</gene>
<feature type="domain" description="Cell wall hydrolase SleB" evidence="2">
    <location>
        <begin position="70"/>
        <end position="145"/>
    </location>
</feature>
<feature type="compositionally biased region" description="Low complexity" evidence="1">
    <location>
        <begin position="184"/>
        <end position="198"/>
    </location>
</feature>
<keyword evidence="4" id="KW-1185">Reference proteome</keyword>
<protein>
    <submittedName>
        <fullName evidence="3">Cell wall hydrolase</fullName>
    </submittedName>
</protein>
<organism evidence="3 4">
    <name type="scientific">Paracraurococcus lichenis</name>
    <dbReference type="NCBI Taxonomy" id="3064888"/>
    <lineage>
        <taxon>Bacteria</taxon>
        <taxon>Pseudomonadati</taxon>
        <taxon>Pseudomonadota</taxon>
        <taxon>Alphaproteobacteria</taxon>
        <taxon>Acetobacterales</taxon>
        <taxon>Roseomonadaceae</taxon>
        <taxon>Paracraurococcus</taxon>
    </lineage>
</organism>
<evidence type="ECO:0000259" key="2">
    <source>
        <dbReference type="Pfam" id="PF07486"/>
    </source>
</evidence>
<evidence type="ECO:0000256" key="1">
    <source>
        <dbReference type="SAM" id="MobiDB-lite"/>
    </source>
</evidence>
<dbReference type="InterPro" id="IPR011105">
    <property type="entry name" value="Cell_wall_hydrolase_SleB"/>
</dbReference>
<accession>A0ABT9DXQ6</accession>
<name>A0ABT9DXQ6_9PROT</name>
<keyword evidence="3" id="KW-0378">Hydrolase</keyword>
<evidence type="ECO:0000313" key="4">
    <source>
        <dbReference type="Proteomes" id="UP001243009"/>
    </source>
</evidence>
<dbReference type="Pfam" id="PF07486">
    <property type="entry name" value="Hydrolase_2"/>
    <property type="match status" value="1"/>
</dbReference>
<sequence length="198" mass="21011">MTAAEILALTLRAEAGDRPVRAIEALAALVVNRARLAMGDAAARARFAPGAAAREPWPRLLAFACRAPFLFACWRPRHPRRAALLEAARQEDSPLAICRRVAARAMAGALPDPTGGATHWHAAETLPGWALGRVPLAEIGGLVFYRLEEAPEPAQATCQSVPGLPMMAAVATRAPSISQTESAPSVLRSRMSSRPLPS</sequence>
<feature type="region of interest" description="Disordered" evidence="1">
    <location>
        <begin position="173"/>
        <end position="198"/>
    </location>
</feature>